<dbReference type="InterPro" id="IPR003593">
    <property type="entry name" value="AAA+_ATPase"/>
</dbReference>
<reference evidence="6" key="1">
    <citation type="submission" date="2021-02" db="EMBL/GenBank/DDBJ databases">
        <title>Natrosporangium hydrolyticum gen. nov., sp. nov, a haloalkaliphilic actinobacterium from a soda solonchak soil.</title>
        <authorList>
            <person name="Sorokin D.Y."/>
            <person name="Khijniak T.V."/>
            <person name="Zakharycheva A.P."/>
            <person name="Boueva O.V."/>
            <person name="Ariskina E.V."/>
            <person name="Hahnke R.L."/>
            <person name="Bunk B."/>
            <person name="Sproer C."/>
            <person name="Schumann P."/>
            <person name="Evtushenko L.I."/>
            <person name="Kublanov I.V."/>
        </authorList>
    </citation>
    <scope>NUCLEOTIDE SEQUENCE</scope>
    <source>
        <strain evidence="6">DSM 106523</strain>
    </source>
</reference>
<feature type="domain" description="ABC transporter" evidence="5">
    <location>
        <begin position="5"/>
        <end position="265"/>
    </location>
</feature>
<dbReference type="SMART" id="SM00382">
    <property type="entry name" value="AAA"/>
    <property type="match status" value="2"/>
</dbReference>
<accession>A0A895Y5C6</accession>
<keyword evidence="1" id="KW-0677">Repeat</keyword>
<dbReference type="PANTHER" id="PTHR19211">
    <property type="entry name" value="ATP-BINDING TRANSPORT PROTEIN-RELATED"/>
    <property type="match status" value="1"/>
</dbReference>
<dbReference type="RefSeq" id="WP_239674649.1">
    <property type="nucleotide sequence ID" value="NZ_CP070499.1"/>
</dbReference>
<dbReference type="GO" id="GO:0016887">
    <property type="term" value="F:ATP hydrolysis activity"/>
    <property type="evidence" value="ECO:0007669"/>
    <property type="project" value="InterPro"/>
</dbReference>
<evidence type="ECO:0000313" key="6">
    <source>
        <dbReference type="EMBL" id="QSB12611.1"/>
    </source>
</evidence>
<protein>
    <submittedName>
        <fullName evidence="6">ABC-F family ATP-binding cassette domain-containing protein</fullName>
    </submittedName>
</protein>
<dbReference type="AlphaFoldDB" id="A0A895Y5C6"/>
<organism evidence="6 7">
    <name type="scientific">Natronosporangium hydrolyticum</name>
    <dbReference type="NCBI Taxonomy" id="2811111"/>
    <lineage>
        <taxon>Bacteria</taxon>
        <taxon>Bacillati</taxon>
        <taxon>Actinomycetota</taxon>
        <taxon>Actinomycetes</taxon>
        <taxon>Micromonosporales</taxon>
        <taxon>Micromonosporaceae</taxon>
        <taxon>Natronosporangium</taxon>
    </lineage>
</organism>
<proteinExistence type="predicted"/>
<keyword evidence="4" id="KW-0175">Coiled coil</keyword>
<feature type="domain" description="ABC transporter" evidence="5">
    <location>
        <begin position="333"/>
        <end position="538"/>
    </location>
</feature>
<feature type="coiled-coil region" evidence="4">
    <location>
        <begin position="254"/>
        <end position="324"/>
    </location>
</feature>
<dbReference type="EMBL" id="CP070499">
    <property type="protein sequence ID" value="QSB12611.1"/>
    <property type="molecule type" value="Genomic_DNA"/>
</dbReference>
<dbReference type="KEGG" id="nhy:JQS43_12905"/>
<dbReference type="FunFam" id="3.40.50.300:FF:000011">
    <property type="entry name" value="Putative ABC transporter ATP-binding component"/>
    <property type="match status" value="1"/>
</dbReference>
<evidence type="ECO:0000313" key="7">
    <source>
        <dbReference type="Proteomes" id="UP000662857"/>
    </source>
</evidence>
<gene>
    <name evidence="6" type="ORF">JQS43_12905</name>
</gene>
<evidence type="ECO:0000259" key="5">
    <source>
        <dbReference type="PROSITE" id="PS50893"/>
    </source>
</evidence>
<evidence type="ECO:0000256" key="4">
    <source>
        <dbReference type="SAM" id="Coils"/>
    </source>
</evidence>
<dbReference type="Gene3D" id="3.40.50.300">
    <property type="entry name" value="P-loop containing nucleotide triphosphate hydrolases"/>
    <property type="match status" value="2"/>
</dbReference>
<dbReference type="PROSITE" id="PS00211">
    <property type="entry name" value="ABC_TRANSPORTER_1"/>
    <property type="match status" value="2"/>
</dbReference>
<dbReference type="InterPro" id="IPR017871">
    <property type="entry name" value="ABC_transporter-like_CS"/>
</dbReference>
<dbReference type="InterPro" id="IPR027417">
    <property type="entry name" value="P-loop_NTPase"/>
</dbReference>
<keyword evidence="7" id="KW-1185">Reference proteome</keyword>
<evidence type="ECO:0000256" key="3">
    <source>
        <dbReference type="ARBA" id="ARBA00022840"/>
    </source>
</evidence>
<dbReference type="Pfam" id="PF00005">
    <property type="entry name" value="ABC_tran"/>
    <property type="match status" value="2"/>
</dbReference>
<dbReference type="PROSITE" id="PS50893">
    <property type="entry name" value="ABC_TRANSPORTER_2"/>
    <property type="match status" value="2"/>
</dbReference>
<dbReference type="CDD" id="cd03221">
    <property type="entry name" value="ABCF_EF-3"/>
    <property type="match status" value="1"/>
</dbReference>
<dbReference type="SUPFAM" id="SSF52540">
    <property type="entry name" value="P-loop containing nucleoside triphosphate hydrolases"/>
    <property type="match status" value="2"/>
</dbReference>
<dbReference type="InterPro" id="IPR003439">
    <property type="entry name" value="ABC_transporter-like_ATP-bd"/>
</dbReference>
<name>A0A895Y5C6_9ACTN</name>
<keyword evidence="3 6" id="KW-0067">ATP-binding</keyword>
<sequence length="541" mass="58094">MTVALSAHDLVKSFDGRPVLDGVSLTVSPGHRLGLIGENGAGKSTLLRLLAGDLVPDHGRVEAPADLGLLHQELPHPGHVTVANLVEQALREIRHTAARLAELARALAAQPDDPALLAAYGDTLQWAVDHDLWDADRRAQLVLAGLGLGEVDQQRPIASLSGGERSRLGLATLLIRQPRALLLDEPTNHLDDEAISFVESHLAGLPGVVVFASHDRVFLDAVCTELLDLDPARGGPTAYGGTFSDYLREKALARRAWQDQYASEQQQLSELRAAVASTSRQVAHNRPASDNNKMGYNRHAGRVEAQVSRRVRNAQRRLDQLDRAQVRKPPAPLRFRGRLTADGPSDGLAASLRDVHVPGRLRLSRLELPAAGRLLVTGANGAGKSTLLAVLAGRLRPAAGSVALRRGLRVGMLEQDVHFPQPEQTPRQLYAPAGQRSGVGLAELGLVAPRDLDRPVAVLSVGQRRRLALALLIAADPQLLLLDEPTNHISLALAEELEQALRCAPGAVVVASHDRWLRRGWAAATLQLPETTHRDGEAGGA</sequence>
<keyword evidence="2" id="KW-0547">Nucleotide-binding</keyword>
<dbReference type="PANTHER" id="PTHR19211:SF14">
    <property type="entry name" value="ATP-BINDING CASSETTE SUB-FAMILY F MEMBER 1"/>
    <property type="match status" value="1"/>
</dbReference>
<dbReference type="Proteomes" id="UP000662857">
    <property type="component" value="Chromosome"/>
</dbReference>
<evidence type="ECO:0000256" key="1">
    <source>
        <dbReference type="ARBA" id="ARBA00022737"/>
    </source>
</evidence>
<evidence type="ECO:0000256" key="2">
    <source>
        <dbReference type="ARBA" id="ARBA00022741"/>
    </source>
</evidence>
<dbReference type="GO" id="GO:0005524">
    <property type="term" value="F:ATP binding"/>
    <property type="evidence" value="ECO:0007669"/>
    <property type="project" value="UniProtKB-KW"/>
</dbReference>
<dbReference type="InterPro" id="IPR050611">
    <property type="entry name" value="ABCF"/>
</dbReference>